<evidence type="ECO:0000313" key="6">
    <source>
        <dbReference type="Proteomes" id="UP000244441"/>
    </source>
</evidence>
<evidence type="ECO:0000259" key="4">
    <source>
        <dbReference type="PROSITE" id="PS51175"/>
    </source>
</evidence>
<sequence>MPRHVLWMLIIGQGLLACTSQTTPIQTAINQTASSQTVNSQIIKVQQVNVNSTTLPTDLASLSAIEPPLVTIPAGVVTFPVDSNPKSKNKSTYDVQIKSFMVAKYEVTKKEFRKFIADSGYQAPSKCMHAINGLWYSAGATNGSWDNNNVSALNMAYDTQFKTSEFDPVTCINPQVASDYAAWLSQKTGKKYRLLSTAEWVYAAQGGKQDPYYKHQDKITSVCEYENIADHSAIYGAETRFKTRYKMAGYHNKTVDCDDKAEFISLVGMYKPNPFGLHDMVGNLTEFTADCIDPNKPLPSDGSPQSSDECKNRGNQGSSWHWPPFKFHRIGSWPATQVGSIEGFRLARDLTIEEQQSPVTTVATPPLSTKLFVKQLTKAQKIEQARRDKLAPIHHNLPAPQQLEIVEQANNRVKLAWQKIDGDSITYRVYRGEFLNSDSLTMIASGLTSNQYIDRNPVPDRRVSYVVKAEQGRSTSAASAFALGSPVYKTLPAKVEAEQANNRNGAFVWPNRPGDGKHIRNLNKGQWLEYTIDVPQSAEYQITYQLTSNKNGSGFKLTLQDKMLQNLKIEKTQKNRWRDNFQTLSAKVTLPKGQHKLKLESLQDQWKLDWIDFVEITHR</sequence>
<organism evidence="5 6">
    <name type="scientific">Saccharobesus litoralis</name>
    <dbReference type="NCBI Taxonomy" id="2172099"/>
    <lineage>
        <taxon>Bacteria</taxon>
        <taxon>Pseudomonadati</taxon>
        <taxon>Pseudomonadota</taxon>
        <taxon>Gammaproteobacteria</taxon>
        <taxon>Alteromonadales</taxon>
        <taxon>Alteromonadaceae</taxon>
        <taxon>Saccharobesus</taxon>
    </lineage>
</organism>
<dbReference type="PROSITE" id="PS50853">
    <property type="entry name" value="FN3"/>
    <property type="match status" value="1"/>
</dbReference>
<proteinExistence type="predicted"/>
<dbReference type="CDD" id="cd04080">
    <property type="entry name" value="CBM6_cellulase-like"/>
    <property type="match status" value="1"/>
</dbReference>
<evidence type="ECO:0000259" key="3">
    <source>
        <dbReference type="PROSITE" id="PS50853"/>
    </source>
</evidence>
<dbReference type="Pfam" id="PF03422">
    <property type="entry name" value="CBM_6"/>
    <property type="match status" value="1"/>
</dbReference>
<dbReference type="EMBL" id="CP026604">
    <property type="protein sequence ID" value="AWB65496.1"/>
    <property type="molecule type" value="Genomic_DNA"/>
</dbReference>
<dbReference type="GO" id="GO:0030246">
    <property type="term" value="F:carbohydrate binding"/>
    <property type="evidence" value="ECO:0007669"/>
    <property type="project" value="InterPro"/>
</dbReference>
<gene>
    <name evidence="5" type="ORF">C2869_03175</name>
</gene>
<dbReference type="Gene3D" id="2.60.40.10">
    <property type="entry name" value="Immunoglobulins"/>
    <property type="match status" value="1"/>
</dbReference>
<feature type="domain" description="Fibronectin type-III" evidence="3">
    <location>
        <begin position="399"/>
        <end position="493"/>
    </location>
</feature>
<dbReference type="GO" id="GO:0120147">
    <property type="term" value="F:formylglycine-generating oxidase activity"/>
    <property type="evidence" value="ECO:0007669"/>
    <property type="project" value="TreeGrafter"/>
</dbReference>
<evidence type="ECO:0000256" key="2">
    <source>
        <dbReference type="SAM" id="MobiDB-lite"/>
    </source>
</evidence>
<dbReference type="SMART" id="SM00606">
    <property type="entry name" value="CBD_IV"/>
    <property type="match status" value="1"/>
</dbReference>
<dbReference type="KEGG" id="cate:C2869_03175"/>
<dbReference type="InterPro" id="IPR016187">
    <property type="entry name" value="CTDL_fold"/>
</dbReference>
<dbReference type="InterPro" id="IPR042095">
    <property type="entry name" value="SUMF_sf"/>
</dbReference>
<dbReference type="InterPro" id="IPR013783">
    <property type="entry name" value="Ig-like_fold"/>
</dbReference>
<protein>
    <submittedName>
        <fullName evidence="5">Uncharacterized protein</fullName>
    </submittedName>
</protein>
<dbReference type="Gene3D" id="3.90.1580.10">
    <property type="entry name" value="paralog of FGE (formylglycine-generating enzyme)"/>
    <property type="match status" value="1"/>
</dbReference>
<dbReference type="SUPFAM" id="SSF49785">
    <property type="entry name" value="Galactose-binding domain-like"/>
    <property type="match status" value="1"/>
</dbReference>
<reference evidence="5 6" key="1">
    <citation type="submission" date="2018-01" db="EMBL/GenBank/DDBJ databases">
        <title>Genome sequence of a Cantenovulum-like bacteria.</title>
        <authorList>
            <person name="Tan W.R."/>
            <person name="Lau N.-S."/>
            <person name="Go F."/>
            <person name="Amirul A.-A.A."/>
        </authorList>
    </citation>
    <scope>NUCLEOTIDE SEQUENCE [LARGE SCALE GENOMIC DNA]</scope>
    <source>
        <strain evidence="5 6">CCB-QB4</strain>
    </source>
</reference>
<dbReference type="PROSITE" id="PS51257">
    <property type="entry name" value="PROKAR_LIPOPROTEIN"/>
    <property type="match status" value="1"/>
</dbReference>
<dbReference type="SUPFAM" id="SSF56436">
    <property type="entry name" value="C-type lectin-like"/>
    <property type="match status" value="1"/>
</dbReference>
<dbReference type="SUPFAM" id="SSF49265">
    <property type="entry name" value="Fibronectin type III"/>
    <property type="match status" value="1"/>
</dbReference>
<dbReference type="InterPro" id="IPR005532">
    <property type="entry name" value="SUMF_dom"/>
</dbReference>
<evidence type="ECO:0000313" key="5">
    <source>
        <dbReference type="EMBL" id="AWB65496.1"/>
    </source>
</evidence>
<dbReference type="CDD" id="cd00063">
    <property type="entry name" value="FN3"/>
    <property type="match status" value="1"/>
</dbReference>
<dbReference type="OrthoDB" id="9768004at2"/>
<dbReference type="InterPro" id="IPR036116">
    <property type="entry name" value="FN3_sf"/>
</dbReference>
<dbReference type="PANTHER" id="PTHR23150:SF19">
    <property type="entry name" value="FORMYLGLYCINE-GENERATING ENZYME"/>
    <property type="match status" value="1"/>
</dbReference>
<keyword evidence="1" id="KW-0732">Signal</keyword>
<dbReference type="Gene3D" id="2.60.120.260">
    <property type="entry name" value="Galactose-binding domain-like"/>
    <property type="match status" value="1"/>
</dbReference>
<dbReference type="Pfam" id="PF03781">
    <property type="entry name" value="FGE-sulfatase"/>
    <property type="match status" value="1"/>
</dbReference>
<feature type="compositionally biased region" description="Polar residues" evidence="2">
    <location>
        <begin position="302"/>
        <end position="317"/>
    </location>
</feature>
<dbReference type="InterPro" id="IPR006584">
    <property type="entry name" value="Cellulose-bd_IV"/>
</dbReference>
<dbReference type="PANTHER" id="PTHR23150">
    <property type="entry name" value="SULFATASE MODIFYING FACTOR 1, 2"/>
    <property type="match status" value="1"/>
</dbReference>
<feature type="region of interest" description="Disordered" evidence="2">
    <location>
        <begin position="295"/>
        <end position="317"/>
    </location>
</feature>
<evidence type="ECO:0000256" key="1">
    <source>
        <dbReference type="ARBA" id="ARBA00022729"/>
    </source>
</evidence>
<dbReference type="RefSeq" id="WP_108601572.1">
    <property type="nucleotide sequence ID" value="NZ_CP026604.1"/>
</dbReference>
<accession>A0A2S0VMS3</accession>
<dbReference type="InterPro" id="IPR008979">
    <property type="entry name" value="Galactose-bd-like_sf"/>
</dbReference>
<keyword evidence="6" id="KW-1185">Reference proteome</keyword>
<dbReference type="InterPro" id="IPR051043">
    <property type="entry name" value="Sulfatase_Mod_Factor_Kinase"/>
</dbReference>
<name>A0A2S0VMS3_9ALTE</name>
<dbReference type="PROSITE" id="PS51175">
    <property type="entry name" value="CBM6"/>
    <property type="match status" value="1"/>
</dbReference>
<dbReference type="AlphaFoldDB" id="A0A2S0VMS3"/>
<dbReference type="InterPro" id="IPR005084">
    <property type="entry name" value="CBM6"/>
</dbReference>
<feature type="domain" description="CBM6" evidence="4">
    <location>
        <begin position="493"/>
        <end position="614"/>
    </location>
</feature>
<dbReference type="Proteomes" id="UP000244441">
    <property type="component" value="Chromosome"/>
</dbReference>
<dbReference type="InterPro" id="IPR003961">
    <property type="entry name" value="FN3_dom"/>
</dbReference>